<dbReference type="OrthoDB" id="9898031at2"/>
<keyword evidence="1" id="KW-0732">Signal</keyword>
<dbReference type="Proteomes" id="UP000237608">
    <property type="component" value="Unassembled WGS sequence"/>
</dbReference>
<reference evidence="2 3" key="1">
    <citation type="submission" date="2016-12" db="EMBL/GenBank/DDBJ databases">
        <title>Trade-off between light-utilization and light-protection in marine flavobacteria.</title>
        <authorList>
            <person name="Kumagai Y."/>
            <person name="Yoshizawa S."/>
            <person name="Kogure K."/>
            <person name="Iwasaki W."/>
        </authorList>
    </citation>
    <scope>NUCLEOTIDE SEQUENCE [LARGE SCALE GENOMIC DNA]</scope>
    <source>
        <strain evidence="2 3">KCTC 22729</strain>
    </source>
</reference>
<keyword evidence="3" id="KW-1185">Reference proteome</keyword>
<gene>
    <name evidence="2" type="ORF">BTO13_11105</name>
</gene>
<feature type="chain" id="PRO_5015398266" evidence="1">
    <location>
        <begin position="22"/>
        <end position="110"/>
    </location>
</feature>
<feature type="signal peptide" evidence="1">
    <location>
        <begin position="1"/>
        <end position="21"/>
    </location>
</feature>
<protein>
    <submittedName>
        <fullName evidence="2">Uncharacterized protein</fullName>
    </submittedName>
</protein>
<evidence type="ECO:0000313" key="3">
    <source>
        <dbReference type="Proteomes" id="UP000237608"/>
    </source>
</evidence>
<evidence type="ECO:0000256" key="1">
    <source>
        <dbReference type="SAM" id="SignalP"/>
    </source>
</evidence>
<proteinExistence type="predicted"/>
<accession>A0A2S7WDS7</accession>
<comment type="caution">
    <text evidence="2">The sequence shown here is derived from an EMBL/GenBank/DDBJ whole genome shotgun (WGS) entry which is preliminary data.</text>
</comment>
<dbReference type="RefSeq" id="WP_105046889.1">
    <property type="nucleotide sequence ID" value="NZ_CP150662.1"/>
</dbReference>
<name>A0A2S7WDS7_9FLAO</name>
<organism evidence="2 3">
    <name type="scientific">Polaribacter gangjinensis</name>
    <dbReference type="NCBI Taxonomy" id="574710"/>
    <lineage>
        <taxon>Bacteria</taxon>
        <taxon>Pseudomonadati</taxon>
        <taxon>Bacteroidota</taxon>
        <taxon>Flavobacteriia</taxon>
        <taxon>Flavobacteriales</taxon>
        <taxon>Flavobacteriaceae</taxon>
    </lineage>
</organism>
<dbReference type="EMBL" id="MSCL01000001">
    <property type="protein sequence ID" value="PQJ75737.1"/>
    <property type="molecule type" value="Genomic_DNA"/>
</dbReference>
<sequence>MKTLKTLFLLIFLAAFTQVNAQNPEKQAKKFTDRITEALSLTKEESDSVYKIQLARFKDSESIKKEFEDDEETRKEKLKELGNKVFNEMKNLLGKEKMKQWNEFRTNKNN</sequence>
<evidence type="ECO:0000313" key="2">
    <source>
        <dbReference type="EMBL" id="PQJ75737.1"/>
    </source>
</evidence>
<dbReference type="AlphaFoldDB" id="A0A2S7WDS7"/>